<comment type="caution">
    <text evidence="1">The sequence shown here is derived from an EMBL/GenBank/DDBJ whole genome shotgun (WGS) entry which is preliminary data.</text>
</comment>
<reference evidence="1" key="2">
    <citation type="journal article" date="2021" name="Genome Biol. Evol.">
        <title>Developing a high-quality reference genome for a parasitic bivalve with doubly uniparental inheritance (Bivalvia: Unionida).</title>
        <authorList>
            <person name="Smith C.H."/>
        </authorList>
    </citation>
    <scope>NUCLEOTIDE SEQUENCE</scope>
    <source>
        <strain evidence="1">CHS0354</strain>
        <tissue evidence="1">Mantle</tissue>
    </source>
</reference>
<protein>
    <submittedName>
        <fullName evidence="1">Uncharacterized protein</fullName>
    </submittedName>
</protein>
<dbReference type="AlphaFoldDB" id="A0AAE0RML1"/>
<dbReference type="EMBL" id="JAEAOA010001007">
    <property type="protein sequence ID" value="KAK3576153.1"/>
    <property type="molecule type" value="Genomic_DNA"/>
</dbReference>
<dbReference type="Proteomes" id="UP001195483">
    <property type="component" value="Unassembled WGS sequence"/>
</dbReference>
<reference evidence="1" key="1">
    <citation type="journal article" date="2021" name="Genome Biol. Evol.">
        <title>A High-Quality Reference Genome for a Parasitic Bivalve with Doubly Uniparental Inheritance (Bivalvia: Unionida).</title>
        <authorList>
            <person name="Smith C.H."/>
        </authorList>
    </citation>
    <scope>NUCLEOTIDE SEQUENCE</scope>
    <source>
        <strain evidence="1">CHS0354</strain>
    </source>
</reference>
<evidence type="ECO:0000313" key="1">
    <source>
        <dbReference type="EMBL" id="KAK3576153.1"/>
    </source>
</evidence>
<feature type="non-terminal residue" evidence="1">
    <location>
        <position position="108"/>
    </location>
</feature>
<reference evidence="1" key="3">
    <citation type="submission" date="2023-05" db="EMBL/GenBank/DDBJ databases">
        <authorList>
            <person name="Smith C.H."/>
        </authorList>
    </citation>
    <scope>NUCLEOTIDE SEQUENCE</scope>
    <source>
        <strain evidence="1">CHS0354</strain>
        <tissue evidence="1">Mantle</tissue>
    </source>
</reference>
<keyword evidence="2" id="KW-1185">Reference proteome</keyword>
<evidence type="ECO:0000313" key="2">
    <source>
        <dbReference type="Proteomes" id="UP001195483"/>
    </source>
</evidence>
<sequence>MAEKQWTSTVALRRALDKGILTDLIVSEIIFSEKQTDIWLPTSDKDKNWNIEYLRDSIDKKSKNDNRIVIGKLTQGLYNIEGIQRRRTAKLITDPGELKFVIDDAVSK</sequence>
<accession>A0AAE0RML1</accession>
<gene>
    <name evidence="1" type="ORF">CHS0354_016313</name>
</gene>
<proteinExistence type="predicted"/>
<name>A0AAE0RML1_9BIVA</name>
<organism evidence="1 2">
    <name type="scientific">Potamilus streckersoni</name>
    <dbReference type="NCBI Taxonomy" id="2493646"/>
    <lineage>
        <taxon>Eukaryota</taxon>
        <taxon>Metazoa</taxon>
        <taxon>Spiralia</taxon>
        <taxon>Lophotrochozoa</taxon>
        <taxon>Mollusca</taxon>
        <taxon>Bivalvia</taxon>
        <taxon>Autobranchia</taxon>
        <taxon>Heteroconchia</taxon>
        <taxon>Palaeoheterodonta</taxon>
        <taxon>Unionida</taxon>
        <taxon>Unionoidea</taxon>
        <taxon>Unionidae</taxon>
        <taxon>Ambleminae</taxon>
        <taxon>Lampsilini</taxon>
        <taxon>Potamilus</taxon>
    </lineage>
</organism>